<sequence>MTKRKQIIHHELIRLTNTLRDKFTTDLTKVLGFDANTIGHNLGIARNSVSKELNQLTLDGLVLKIKSRPVYFLDKKSYEELIQRQLTVNVYDESTQYQLLPKVAEPIIDPFSQLIGYDRSLKTAVEKGRAAVLYPDGLHVLLTGDSGVGKTYFAELMHQLREQQNKQPVPFIYFNCAEYYNNQELLSSHLFGHKQGAFTGASYNKVGLIEQANGGLLLLDEVHRLSNESQEKLFLIIDKGEFHPLGSSDKPIKVNIRLICATTENIQSSLLRTFLRRIQVYITLPSIEQRSLEERAELIFHFILLESRKIKRSIAIDKIALIYLLSKPLKGNIGQLKSDIQFLCAQGWAADLNQLSSTLLLDKRFIEEPCAPTPEVTTLINALFKNDAQIEISTTDKLQLKNTLSLLSAKEDSDLFYTFITQEYVNLRNSHVSPQETLSILKKKLRNIFDYGINQKNSGHSQYLHSEQLEKRISSLTEYIEEILGFVLQDHLKSLLHKHFLTLLAYIQKGLIPNLYSSNLILDHCKDEYENAVLVCKRIEAIFYIQCPSTEIVYWCLFLKECRLNRLKKSAPDNYKVIFIAHGDTTATSMANYVNRILEYQLITPINMPFEQSVHDTLAILIEKIKQYECQQLILIVDTGSLVHFGNVIHQLFNINVLLLHNITLSALLDFSLDITYAAKDFAEIINLIQDKNIDYKLCDQVDDDHEQVLMISCITGMGTAVKIKNVIEESFKELLINTRILIVDYNDIRSPERLRNILNTQERVVGIIGTFQPELPDIPFISLEELFSEQGPELVISLLKPHMSENERRLIIEKSTMKFIGALTLESIINQISVLNPQRILREMEDLYQYICQKLDLHPSKQVTLRFLIHCCCMVERIVISRKPLQMAIDNQTIHSNYAISVIKEAFLPIEKSYTIRLSDAEFLYIYELLYS</sequence>
<dbReference type="InterPro" id="IPR002078">
    <property type="entry name" value="Sigma_54_int"/>
</dbReference>
<dbReference type="PROSITE" id="PS51096">
    <property type="entry name" value="PTS_EIIA_TYPE_4"/>
    <property type="match status" value="1"/>
</dbReference>
<dbReference type="EMBL" id="QGLR01000018">
    <property type="protein sequence ID" value="PXZ03701.1"/>
    <property type="molecule type" value="Genomic_DNA"/>
</dbReference>
<dbReference type="PANTHER" id="PTHR32071:SF38">
    <property type="entry name" value="PSP OPERON TRANSCRIPTIONAL ACTIVATOR"/>
    <property type="match status" value="1"/>
</dbReference>
<dbReference type="InterPro" id="IPR036634">
    <property type="entry name" value="PRD_sf"/>
</dbReference>
<dbReference type="InterPro" id="IPR011608">
    <property type="entry name" value="PRD"/>
</dbReference>
<evidence type="ECO:0000259" key="5">
    <source>
        <dbReference type="PROSITE" id="PS51096"/>
    </source>
</evidence>
<evidence type="ECO:0000313" key="7">
    <source>
        <dbReference type="EMBL" id="PXZ03701.1"/>
    </source>
</evidence>
<dbReference type="PROSITE" id="PS51372">
    <property type="entry name" value="PRD_2"/>
    <property type="match status" value="2"/>
</dbReference>
<dbReference type="GO" id="GO:0016740">
    <property type="term" value="F:transferase activity"/>
    <property type="evidence" value="ECO:0007669"/>
    <property type="project" value="UniProtKB-KW"/>
</dbReference>
<dbReference type="GO" id="GO:0009401">
    <property type="term" value="P:phosphoenolpyruvate-dependent sugar phosphotransferase system"/>
    <property type="evidence" value="ECO:0007669"/>
    <property type="project" value="InterPro"/>
</dbReference>
<dbReference type="InterPro" id="IPR004701">
    <property type="entry name" value="PTS_EIIA_man-typ"/>
</dbReference>
<dbReference type="OrthoDB" id="9771372at2"/>
<keyword evidence="8" id="KW-1185">Reference proteome</keyword>
<dbReference type="InterPro" id="IPR025662">
    <property type="entry name" value="Sigma_54_int_dom_ATP-bd_1"/>
</dbReference>
<dbReference type="InterPro" id="IPR003593">
    <property type="entry name" value="AAA+_ATPase"/>
</dbReference>
<dbReference type="Pfam" id="PF00158">
    <property type="entry name" value="Sigma54_activat"/>
    <property type="match status" value="1"/>
</dbReference>
<evidence type="ECO:0000256" key="3">
    <source>
        <dbReference type="ARBA" id="ARBA00022840"/>
    </source>
</evidence>
<evidence type="ECO:0000313" key="8">
    <source>
        <dbReference type="Proteomes" id="UP000247932"/>
    </source>
</evidence>
<feature type="domain" description="PRD" evidence="6">
    <location>
        <begin position="836"/>
        <end position="933"/>
    </location>
</feature>
<dbReference type="GO" id="GO:0016020">
    <property type="term" value="C:membrane"/>
    <property type="evidence" value="ECO:0007669"/>
    <property type="project" value="InterPro"/>
</dbReference>
<feature type="domain" description="PTS EIIA type-4" evidence="5">
    <location>
        <begin position="574"/>
        <end position="709"/>
    </location>
</feature>
<dbReference type="Proteomes" id="UP000247932">
    <property type="component" value="Unassembled WGS sequence"/>
</dbReference>
<dbReference type="SUPFAM" id="SSF63520">
    <property type="entry name" value="PTS-regulatory domain, PRD"/>
    <property type="match status" value="2"/>
</dbReference>
<organism evidence="7 8">
    <name type="scientific">Gilliamella apicola</name>
    <dbReference type="NCBI Taxonomy" id="1196095"/>
    <lineage>
        <taxon>Bacteria</taxon>
        <taxon>Pseudomonadati</taxon>
        <taxon>Pseudomonadota</taxon>
        <taxon>Gammaproteobacteria</taxon>
        <taxon>Orbales</taxon>
        <taxon>Orbaceae</taxon>
        <taxon>Gilliamella</taxon>
    </lineage>
</organism>
<dbReference type="InterPro" id="IPR027417">
    <property type="entry name" value="P-loop_NTPase"/>
</dbReference>
<accession>A0A2V4DXS1</accession>
<dbReference type="CDD" id="cd00009">
    <property type="entry name" value="AAA"/>
    <property type="match status" value="1"/>
</dbReference>
<proteinExistence type="predicted"/>
<dbReference type="GO" id="GO:0006355">
    <property type="term" value="P:regulation of DNA-templated transcription"/>
    <property type="evidence" value="ECO:0007669"/>
    <property type="project" value="InterPro"/>
</dbReference>
<dbReference type="PANTHER" id="PTHR32071">
    <property type="entry name" value="TRANSCRIPTIONAL REGULATORY PROTEIN"/>
    <property type="match status" value="1"/>
</dbReference>
<dbReference type="GO" id="GO:0005524">
    <property type="term" value="F:ATP binding"/>
    <property type="evidence" value="ECO:0007669"/>
    <property type="project" value="UniProtKB-KW"/>
</dbReference>
<dbReference type="InterPro" id="IPR036662">
    <property type="entry name" value="PTS_EIIA_man-typ_sf"/>
</dbReference>
<reference evidence="7 8" key="1">
    <citation type="submission" date="2018-05" db="EMBL/GenBank/DDBJ databases">
        <title>Reference genomes for bee gut microbiota database.</title>
        <authorList>
            <person name="Ellegaard K.M."/>
        </authorList>
    </citation>
    <scope>NUCLEOTIDE SEQUENCE [LARGE SCALE GENOMIC DNA]</scope>
    <source>
        <strain evidence="7 8">ESL0182</strain>
    </source>
</reference>
<evidence type="ECO:0000259" key="4">
    <source>
        <dbReference type="PROSITE" id="PS50045"/>
    </source>
</evidence>
<dbReference type="AlphaFoldDB" id="A0A2V4DXS1"/>
<dbReference type="SUPFAM" id="SSF52540">
    <property type="entry name" value="P-loop containing nucleoside triphosphate hydrolases"/>
    <property type="match status" value="1"/>
</dbReference>
<feature type="domain" description="Sigma-54 factor interaction" evidence="4">
    <location>
        <begin position="114"/>
        <end position="345"/>
    </location>
</feature>
<gene>
    <name evidence="7" type="ORF">DKK70_15900</name>
</gene>
<evidence type="ECO:0000256" key="2">
    <source>
        <dbReference type="ARBA" id="ARBA00022741"/>
    </source>
</evidence>
<keyword evidence="1" id="KW-0808">Transferase</keyword>
<dbReference type="PROSITE" id="PS00675">
    <property type="entry name" value="SIGMA54_INTERACT_1"/>
    <property type="match status" value="1"/>
</dbReference>
<evidence type="ECO:0000259" key="6">
    <source>
        <dbReference type="PROSITE" id="PS51372"/>
    </source>
</evidence>
<dbReference type="Pfam" id="PF00874">
    <property type="entry name" value="PRD"/>
    <property type="match status" value="1"/>
</dbReference>
<dbReference type="SMART" id="SM00382">
    <property type="entry name" value="AAA"/>
    <property type="match status" value="1"/>
</dbReference>
<evidence type="ECO:0000256" key="1">
    <source>
        <dbReference type="ARBA" id="ARBA00022679"/>
    </source>
</evidence>
<dbReference type="RefSeq" id="WP_110434850.1">
    <property type="nucleotide sequence ID" value="NZ_QGLR01000018.1"/>
</dbReference>
<dbReference type="SUPFAM" id="SSF53062">
    <property type="entry name" value="PTS system fructose IIA component-like"/>
    <property type="match status" value="1"/>
</dbReference>
<name>A0A2V4DXS1_9GAMM</name>
<dbReference type="Gene3D" id="1.10.1790.10">
    <property type="entry name" value="PRD domain"/>
    <property type="match status" value="2"/>
</dbReference>
<keyword evidence="2" id="KW-0547">Nucleotide-binding</keyword>
<protein>
    <submittedName>
        <fullName evidence="7">Transcriptional regulator</fullName>
    </submittedName>
</protein>
<dbReference type="Gene3D" id="3.40.50.300">
    <property type="entry name" value="P-loop containing nucleotide triphosphate hydrolases"/>
    <property type="match status" value="1"/>
</dbReference>
<dbReference type="PROSITE" id="PS50045">
    <property type="entry name" value="SIGMA54_INTERACT_4"/>
    <property type="match status" value="1"/>
</dbReference>
<keyword evidence="3" id="KW-0067">ATP-binding</keyword>
<feature type="domain" description="PRD" evidence="6">
    <location>
        <begin position="464"/>
        <end position="569"/>
    </location>
</feature>
<comment type="caution">
    <text evidence="7">The sequence shown here is derived from an EMBL/GenBank/DDBJ whole genome shotgun (WGS) entry which is preliminary data.</text>
</comment>
<dbReference type="Gene3D" id="3.40.50.510">
    <property type="entry name" value="Phosphotransferase system, mannose-type IIA component"/>
    <property type="match status" value="1"/>
</dbReference>